<evidence type="ECO:0000256" key="3">
    <source>
        <dbReference type="ARBA" id="ARBA00016337"/>
    </source>
</evidence>
<dbReference type="Proteomes" id="UP001628091">
    <property type="component" value="Unassembled WGS sequence"/>
</dbReference>
<dbReference type="GO" id="GO:0016740">
    <property type="term" value="F:transferase activity"/>
    <property type="evidence" value="ECO:0007669"/>
    <property type="project" value="UniProtKB-KW"/>
</dbReference>
<evidence type="ECO:0000256" key="11">
    <source>
        <dbReference type="PIRNR" id="PIRNR006268"/>
    </source>
</evidence>
<dbReference type="PROSITE" id="PS51318">
    <property type="entry name" value="TAT"/>
    <property type="match status" value="1"/>
</dbReference>
<keyword evidence="8 11" id="KW-0460">Magnesium</keyword>
<evidence type="ECO:0000256" key="8">
    <source>
        <dbReference type="ARBA" id="ARBA00022842"/>
    </source>
</evidence>
<evidence type="ECO:0000256" key="4">
    <source>
        <dbReference type="ARBA" id="ARBA00022630"/>
    </source>
</evidence>
<feature type="chain" id="PRO_5045943712" description="FAD:protein FMN transferase" evidence="12">
    <location>
        <begin position="30"/>
        <end position="331"/>
    </location>
</feature>
<comment type="catalytic activity">
    <reaction evidence="10 11">
        <text>L-threonyl-[protein] + FAD = FMN-L-threonyl-[protein] + AMP + H(+)</text>
        <dbReference type="Rhea" id="RHEA:36847"/>
        <dbReference type="Rhea" id="RHEA-COMP:11060"/>
        <dbReference type="Rhea" id="RHEA-COMP:11061"/>
        <dbReference type="ChEBI" id="CHEBI:15378"/>
        <dbReference type="ChEBI" id="CHEBI:30013"/>
        <dbReference type="ChEBI" id="CHEBI:57692"/>
        <dbReference type="ChEBI" id="CHEBI:74257"/>
        <dbReference type="ChEBI" id="CHEBI:456215"/>
        <dbReference type="EC" id="2.7.1.180"/>
    </reaction>
</comment>
<dbReference type="PANTHER" id="PTHR30040:SF2">
    <property type="entry name" value="FAD:PROTEIN FMN TRANSFERASE"/>
    <property type="match status" value="1"/>
</dbReference>
<dbReference type="InterPro" id="IPR003374">
    <property type="entry name" value="ApbE-like_sf"/>
</dbReference>
<dbReference type="PIRSF" id="PIRSF006268">
    <property type="entry name" value="ApbE"/>
    <property type="match status" value="1"/>
</dbReference>
<dbReference type="SUPFAM" id="SSF143631">
    <property type="entry name" value="ApbE-like"/>
    <property type="match status" value="1"/>
</dbReference>
<dbReference type="EC" id="2.7.1.180" evidence="2 11"/>
<keyword evidence="7 11" id="KW-0274">FAD</keyword>
<accession>A0ABQ0H297</accession>
<evidence type="ECO:0000256" key="6">
    <source>
        <dbReference type="ARBA" id="ARBA00022723"/>
    </source>
</evidence>
<evidence type="ECO:0000256" key="7">
    <source>
        <dbReference type="ARBA" id="ARBA00022827"/>
    </source>
</evidence>
<sequence>MQAPLSRRRVIAISAAAAGLALLPVGVQAAVPTATEWRGRALGASASLTLNHSDRHEARRLIERIEAEIRRLERIFSLYMPDSELVKLNRDGVLDNPSAELVELLAACRTYWNITGGLFDPSVQPLWEAYREHFASVGAGSLEQKTAAALPKVGFDGVLIDRNRIAFARPGMGLTLNGIAQGYITDRIVEMIRAAGLTSCLADIGECRALGLAADGNAWRVGIENPLGNGEVAKVLEVKDRAVATSSSLGFRFEESGRYNHILDPRTGLSARRYAAVTVVAQSAEKADALSTAFSLMEPGTARAILGKLENIEVILIDFDGKITGIRMEEL</sequence>
<evidence type="ECO:0000313" key="13">
    <source>
        <dbReference type="EMBL" id="GAB1583050.1"/>
    </source>
</evidence>
<evidence type="ECO:0000256" key="10">
    <source>
        <dbReference type="ARBA" id="ARBA00048540"/>
    </source>
</evidence>
<evidence type="ECO:0000256" key="12">
    <source>
        <dbReference type="SAM" id="SignalP"/>
    </source>
</evidence>
<dbReference type="EMBL" id="BAAFZP010000001">
    <property type="protein sequence ID" value="GAB1583050.1"/>
    <property type="molecule type" value="Genomic_DNA"/>
</dbReference>
<feature type="signal peptide" evidence="12">
    <location>
        <begin position="1"/>
        <end position="29"/>
    </location>
</feature>
<evidence type="ECO:0000256" key="5">
    <source>
        <dbReference type="ARBA" id="ARBA00022679"/>
    </source>
</evidence>
<dbReference type="Gene3D" id="3.10.520.10">
    <property type="entry name" value="ApbE-like domains"/>
    <property type="match status" value="1"/>
</dbReference>
<dbReference type="Pfam" id="PF02424">
    <property type="entry name" value="ApbE"/>
    <property type="match status" value="1"/>
</dbReference>
<gene>
    <name evidence="13" type="ORF">PPNSA23_29930</name>
</gene>
<comment type="caution">
    <text evidence="13">The sequence shown here is derived from an EMBL/GenBank/DDBJ whole genome shotgun (WGS) entry which is preliminary data.</text>
</comment>
<keyword evidence="14" id="KW-1185">Reference proteome</keyword>
<proteinExistence type="inferred from homology"/>
<reference evidence="13 14" key="1">
    <citation type="submission" date="2024-10" db="EMBL/GenBank/DDBJ databases">
        <title>Isolation, draft genome sequencing and identification of Phyllobacterium sp. NSA23, isolated from leaf soil.</title>
        <authorList>
            <person name="Akita H."/>
        </authorList>
    </citation>
    <scope>NUCLEOTIDE SEQUENCE [LARGE SCALE GENOMIC DNA]</scope>
    <source>
        <strain evidence="13 14">NSA23</strain>
    </source>
</reference>
<dbReference type="PANTHER" id="PTHR30040">
    <property type="entry name" value="THIAMINE BIOSYNTHESIS LIPOPROTEIN APBE"/>
    <property type="match status" value="1"/>
</dbReference>
<keyword evidence="5 11" id="KW-0808">Transferase</keyword>
<dbReference type="InterPro" id="IPR006311">
    <property type="entry name" value="TAT_signal"/>
</dbReference>
<evidence type="ECO:0000313" key="14">
    <source>
        <dbReference type="Proteomes" id="UP001628091"/>
    </source>
</evidence>
<comment type="cofactor">
    <cofactor evidence="1">
        <name>Mg(2+)</name>
        <dbReference type="ChEBI" id="CHEBI:18420"/>
    </cofactor>
</comment>
<dbReference type="InterPro" id="IPR024932">
    <property type="entry name" value="ApbE"/>
</dbReference>
<dbReference type="RefSeq" id="WP_407865565.1">
    <property type="nucleotide sequence ID" value="NZ_BAAFZP010000001.1"/>
</dbReference>
<name>A0ABQ0H297_9HYPH</name>
<keyword evidence="6 11" id="KW-0479">Metal-binding</keyword>
<keyword evidence="12" id="KW-0732">Signal</keyword>
<evidence type="ECO:0000256" key="9">
    <source>
        <dbReference type="ARBA" id="ARBA00031306"/>
    </source>
</evidence>
<organism evidence="13 14">
    <name type="scientific">Phyllobacterium phragmitis</name>
    <dbReference type="NCBI Taxonomy" id="2670329"/>
    <lineage>
        <taxon>Bacteria</taxon>
        <taxon>Pseudomonadati</taxon>
        <taxon>Pseudomonadota</taxon>
        <taxon>Alphaproteobacteria</taxon>
        <taxon>Hyphomicrobiales</taxon>
        <taxon>Phyllobacteriaceae</taxon>
        <taxon>Phyllobacterium</taxon>
    </lineage>
</organism>
<comment type="similarity">
    <text evidence="11">Belongs to the ApbE family.</text>
</comment>
<protein>
    <recommendedName>
        <fullName evidence="3 11">FAD:protein FMN transferase</fullName>
        <ecNumber evidence="2 11">2.7.1.180</ecNumber>
    </recommendedName>
    <alternativeName>
        <fullName evidence="9 11">Flavin transferase</fullName>
    </alternativeName>
</protein>
<evidence type="ECO:0000256" key="2">
    <source>
        <dbReference type="ARBA" id="ARBA00011955"/>
    </source>
</evidence>
<keyword evidence="4 11" id="KW-0285">Flavoprotein</keyword>
<evidence type="ECO:0000256" key="1">
    <source>
        <dbReference type="ARBA" id="ARBA00001946"/>
    </source>
</evidence>